<dbReference type="Gene3D" id="3.40.50.2000">
    <property type="entry name" value="Glycogen Phosphorylase B"/>
    <property type="match status" value="2"/>
</dbReference>
<dbReference type="PANTHER" id="PTHR12526">
    <property type="entry name" value="GLYCOSYLTRANSFERASE"/>
    <property type="match status" value="1"/>
</dbReference>
<accession>A0ABW1PRZ6</accession>
<keyword evidence="4" id="KW-1185">Reference proteome</keyword>
<dbReference type="GO" id="GO:0016757">
    <property type="term" value="F:glycosyltransferase activity"/>
    <property type="evidence" value="ECO:0007669"/>
    <property type="project" value="UniProtKB-KW"/>
</dbReference>
<dbReference type="Pfam" id="PF13439">
    <property type="entry name" value="Glyco_transf_4"/>
    <property type="match status" value="1"/>
</dbReference>
<dbReference type="SUPFAM" id="SSF53756">
    <property type="entry name" value="UDP-Glycosyltransferase/glycogen phosphorylase"/>
    <property type="match status" value="1"/>
</dbReference>
<dbReference type="EMBL" id="JBHSQB010000010">
    <property type="protein sequence ID" value="MFC6098024.1"/>
    <property type="molecule type" value="Genomic_DNA"/>
</dbReference>
<evidence type="ECO:0000313" key="4">
    <source>
        <dbReference type="Proteomes" id="UP001596287"/>
    </source>
</evidence>
<evidence type="ECO:0000259" key="1">
    <source>
        <dbReference type="Pfam" id="PF00534"/>
    </source>
</evidence>
<gene>
    <name evidence="3" type="ORF">ACFPVY_15320</name>
</gene>
<protein>
    <submittedName>
        <fullName evidence="3">Glycosyltransferase</fullName>
        <ecNumber evidence="3">2.4.-.-</ecNumber>
    </submittedName>
</protein>
<sequence length="358" mass="40215">MRVLQLIDSLEVGGAERMAVNYANALKSGTGFSALVSTRTEGGLKEQLDPEVAYLFLGKKKTIDFKAIRKLKNFVIENKISVIHAHSSSFFLAVVIKILTKNIKVIWHDHYGNSDFLASRKSIFLKLFSNFFDGIISVNKNLETWSKEHLNCEDVIVLNNFVHFKNAEKAITKLQGTSKKRIIHLANLRPQKNHDLLIEVAKKIKLDFPDWTFHLVGKDFEDDYSTLLKSKIASNNLTQTVFIYGACEDVEAILKKCDIGILTSVSEGLPVAILEYGYFKVPVIATNVGEISSVIKDDNSGFLVTSNDSEDFSKKLMQLMKDEDKKIAFAANLQKTIFENYTDAAVIDKYQKFIGGLS</sequence>
<reference evidence="4" key="1">
    <citation type="journal article" date="2019" name="Int. J. Syst. Evol. Microbiol.">
        <title>The Global Catalogue of Microorganisms (GCM) 10K type strain sequencing project: providing services to taxonomists for standard genome sequencing and annotation.</title>
        <authorList>
            <consortium name="The Broad Institute Genomics Platform"/>
            <consortium name="The Broad Institute Genome Sequencing Center for Infectious Disease"/>
            <person name="Wu L."/>
            <person name="Ma J."/>
        </authorList>
    </citation>
    <scope>NUCLEOTIDE SEQUENCE [LARGE SCALE GENOMIC DNA]</scope>
    <source>
        <strain evidence="4">CCUG 49679</strain>
    </source>
</reference>
<feature type="domain" description="Glycosyltransferase subfamily 4-like N-terminal" evidence="2">
    <location>
        <begin position="12"/>
        <end position="162"/>
    </location>
</feature>
<dbReference type="InterPro" id="IPR028098">
    <property type="entry name" value="Glyco_trans_4-like_N"/>
</dbReference>
<evidence type="ECO:0000259" key="2">
    <source>
        <dbReference type="Pfam" id="PF13439"/>
    </source>
</evidence>
<evidence type="ECO:0000313" key="3">
    <source>
        <dbReference type="EMBL" id="MFC6098024.1"/>
    </source>
</evidence>
<feature type="domain" description="Glycosyl transferase family 1" evidence="1">
    <location>
        <begin position="177"/>
        <end position="332"/>
    </location>
</feature>
<keyword evidence="3" id="KW-0808">Transferase</keyword>
<dbReference type="EC" id="2.4.-.-" evidence="3"/>
<dbReference type="PANTHER" id="PTHR12526:SF627">
    <property type="entry name" value="D-RHAMNOSYLTRANSFERASE WBPZ"/>
    <property type="match status" value="1"/>
</dbReference>
<proteinExistence type="predicted"/>
<keyword evidence="3" id="KW-0328">Glycosyltransferase</keyword>
<dbReference type="InterPro" id="IPR001296">
    <property type="entry name" value="Glyco_trans_1"/>
</dbReference>
<organism evidence="3 4">
    <name type="scientific">Flavobacterium qiangtangense</name>
    <dbReference type="NCBI Taxonomy" id="1442595"/>
    <lineage>
        <taxon>Bacteria</taxon>
        <taxon>Pseudomonadati</taxon>
        <taxon>Bacteroidota</taxon>
        <taxon>Flavobacteriia</taxon>
        <taxon>Flavobacteriales</taxon>
        <taxon>Flavobacteriaceae</taxon>
        <taxon>Flavobacterium</taxon>
    </lineage>
</organism>
<dbReference type="RefSeq" id="WP_379793005.1">
    <property type="nucleotide sequence ID" value="NZ_JBHSQB010000010.1"/>
</dbReference>
<name>A0ABW1PRZ6_9FLAO</name>
<dbReference type="Pfam" id="PF00534">
    <property type="entry name" value="Glycos_transf_1"/>
    <property type="match status" value="1"/>
</dbReference>
<dbReference type="CDD" id="cd03811">
    <property type="entry name" value="GT4_GT28_WabH-like"/>
    <property type="match status" value="1"/>
</dbReference>
<comment type="caution">
    <text evidence="3">The sequence shown here is derived from an EMBL/GenBank/DDBJ whole genome shotgun (WGS) entry which is preliminary data.</text>
</comment>
<dbReference type="Proteomes" id="UP001596287">
    <property type="component" value="Unassembled WGS sequence"/>
</dbReference>